<comment type="caution">
    <text evidence="1">The sequence shown here is derived from an EMBL/GenBank/DDBJ whole genome shotgun (WGS) entry which is preliminary data.</text>
</comment>
<protein>
    <recommendedName>
        <fullName evidence="3">Ferredoxin</fullName>
    </recommendedName>
</protein>
<evidence type="ECO:0000313" key="1">
    <source>
        <dbReference type="EMBL" id="GAA2211228.1"/>
    </source>
</evidence>
<evidence type="ECO:0008006" key="3">
    <source>
        <dbReference type="Google" id="ProtNLM"/>
    </source>
</evidence>
<accession>A0ABN3CP69</accession>
<gene>
    <name evidence="1" type="ORF">GCM10009850_066870</name>
</gene>
<keyword evidence="2" id="KW-1185">Reference proteome</keyword>
<name>A0ABN3CP69_9ACTN</name>
<organism evidence="1 2">
    <name type="scientific">Nonomuraea monospora</name>
    <dbReference type="NCBI Taxonomy" id="568818"/>
    <lineage>
        <taxon>Bacteria</taxon>
        <taxon>Bacillati</taxon>
        <taxon>Actinomycetota</taxon>
        <taxon>Actinomycetes</taxon>
        <taxon>Streptosporangiales</taxon>
        <taxon>Streptosporangiaceae</taxon>
        <taxon>Nonomuraea</taxon>
    </lineage>
</organism>
<dbReference type="Proteomes" id="UP001499843">
    <property type="component" value="Unassembled WGS sequence"/>
</dbReference>
<evidence type="ECO:0000313" key="2">
    <source>
        <dbReference type="Proteomes" id="UP001499843"/>
    </source>
</evidence>
<reference evidence="1 2" key="1">
    <citation type="journal article" date="2019" name="Int. J. Syst. Evol. Microbiol.">
        <title>The Global Catalogue of Microorganisms (GCM) 10K type strain sequencing project: providing services to taxonomists for standard genome sequencing and annotation.</title>
        <authorList>
            <consortium name="The Broad Institute Genomics Platform"/>
            <consortium name="The Broad Institute Genome Sequencing Center for Infectious Disease"/>
            <person name="Wu L."/>
            <person name="Ma J."/>
        </authorList>
    </citation>
    <scope>NUCLEOTIDE SEQUENCE [LARGE SCALE GENOMIC DNA]</scope>
    <source>
        <strain evidence="1 2">JCM 16114</strain>
    </source>
</reference>
<proteinExistence type="predicted"/>
<sequence length="178" mass="20416">MDSPTCGWGEVRELPRPETYLLGRWEERNWRNVPGPFYGAATDTCWSGRAIAPAHVLYDDEGGQEFIYRQPLTEPEAHQVLLAAWSDPMSGYARDGDEHWTAASVREWWRERRRLLEWIDQATAKWSVSTRADEREAVTGLRDYAAYMAGALPLDLRRYLFGLDQGRVPGDGDMLPEL</sequence>
<dbReference type="EMBL" id="BAAAQX010000020">
    <property type="protein sequence ID" value="GAA2211228.1"/>
    <property type="molecule type" value="Genomic_DNA"/>
</dbReference>